<organism evidence="15 16">
    <name type="scientific">Williamsia sterculiae</name>
    <dbReference type="NCBI Taxonomy" id="1344003"/>
    <lineage>
        <taxon>Bacteria</taxon>
        <taxon>Bacillati</taxon>
        <taxon>Actinomycetota</taxon>
        <taxon>Actinomycetes</taxon>
        <taxon>Mycobacteriales</taxon>
        <taxon>Nocardiaceae</taxon>
        <taxon>Williamsia</taxon>
    </lineage>
</organism>
<dbReference type="Proteomes" id="UP000186218">
    <property type="component" value="Unassembled WGS sequence"/>
</dbReference>
<keyword evidence="16" id="KW-1185">Reference proteome</keyword>
<dbReference type="InterPro" id="IPR050324">
    <property type="entry name" value="CDP-alcohol_PTase-I"/>
</dbReference>
<evidence type="ECO:0000256" key="5">
    <source>
        <dbReference type="ARBA" id="ARBA00022679"/>
    </source>
</evidence>
<comment type="similarity">
    <text evidence="3 12">Belongs to the CDP-alcohol phosphatidyltransferase class-I family.</text>
</comment>
<comment type="subcellular location">
    <subcellularLocation>
        <location evidence="1">Membrane</location>
        <topology evidence="1">Multi-pass membrane protein</topology>
    </subcellularLocation>
</comment>
<keyword evidence="7 14" id="KW-1133">Transmembrane helix</keyword>
<feature type="transmembrane region" description="Helical" evidence="14">
    <location>
        <begin position="35"/>
        <end position="52"/>
    </location>
</feature>
<evidence type="ECO:0000256" key="7">
    <source>
        <dbReference type="ARBA" id="ARBA00022989"/>
    </source>
</evidence>
<gene>
    <name evidence="15" type="ORF">SAMN05445060_3452</name>
</gene>
<evidence type="ECO:0000256" key="2">
    <source>
        <dbReference type="ARBA" id="ARBA00005074"/>
    </source>
</evidence>
<evidence type="ECO:0000256" key="4">
    <source>
        <dbReference type="ARBA" id="ARBA00022516"/>
    </source>
</evidence>
<dbReference type="PANTHER" id="PTHR14269">
    <property type="entry name" value="CDP-DIACYLGLYCEROL--GLYCEROL-3-PHOSPHATE 3-PHOSPHATIDYLTRANSFERASE-RELATED"/>
    <property type="match status" value="1"/>
</dbReference>
<dbReference type="GO" id="GO:0016020">
    <property type="term" value="C:membrane"/>
    <property type="evidence" value="ECO:0007669"/>
    <property type="project" value="UniProtKB-SubCell"/>
</dbReference>
<keyword evidence="4" id="KW-0444">Lipid biosynthesis</keyword>
<keyword evidence="8" id="KW-0443">Lipid metabolism</keyword>
<keyword evidence="9 14" id="KW-0472">Membrane</keyword>
<feature type="transmembrane region" description="Helical" evidence="14">
    <location>
        <begin position="178"/>
        <end position="200"/>
    </location>
</feature>
<dbReference type="InterPro" id="IPR000462">
    <property type="entry name" value="CDP-OH_P_trans"/>
</dbReference>
<sequence length="217" mass="23600">MTDSHAPRTPDSGEPPPQTGTDAAPSERIATIPNALSALRLLLVPVFCWLLLGPHADAWAFAVLFVSGASDWADGKLARLLNQSSKIGALLDPAADRLYMVVIPICFGLREILPWWIIGVLVGRDLLLLASGPLLKSRGLTALPTVYVGKAATFSLMSAFPFLLLGELDSIIGDIFHPIGWAFLIWGLYMYVWSFVVYWVQTVLVLTRMPAVGKSGR</sequence>
<protein>
    <submittedName>
        <fullName evidence="15">Cardiolipin synthase</fullName>
    </submittedName>
</protein>
<dbReference type="EMBL" id="FTNT01000011">
    <property type="protein sequence ID" value="SIS19239.1"/>
    <property type="molecule type" value="Genomic_DNA"/>
</dbReference>
<keyword evidence="5 12" id="KW-0808">Transferase</keyword>
<dbReference type="PIRSF" id="PIRSF000847">
    <property type="entry name" value="Phos_ph_gly_syn"/>
    <property type="match status" value="1"/>
</dbReference>
<evidence type="ECO:0000313" key="16">
    <source>
        <dbReference type="Proteomes" id="UP000186218"/>
    </source>
</evidence>
<evidence type="ECO:0000256" key="13">
    <source>
        <dbReference type="SAM" id="MobiDB-lite"/>
    </source>
</evidence>
<dbReference type="GO" id="GO:0008444">
    <property type="term" value="F:CDP-diacylglycerol-glycerol-3-phosphate 3-phosphatidyltransferase activity"/>
    <property type="evidence" value="ECO:0007669"/>
    <property type="project" value="InterPro"/>
</dbReference>
<dbReference type="InterPro" id="IPR004570">
    <property type="entry name" value="Phosphatidylglycerol_P_synth"/>
</dbReference>
<dbReference type="RefSeq" id="WP_076482173.1">
    <property type="nucleotide sequence ID" value="NZ_FTNT01000011.1"/>
</dbReference>
<comment type="pathway">
    <text evidence="2">Lipid metabolism; phospholipid metabolism.</text>
</comment>
<proteinExistence type="inferred from homology"/>
<dbReference type="AlphaFoldDB" id="A0A1N7H337"/>
<dbReference type="STRING" id="1344003.SAMN05445060_3452"/>
<dbReference type="UniPathway" id="UPA00085"/>
<keyword evidence="10" id="KW-0594">Phospholipid biosynthesis</keyword>
<evidence type="ECO:0000256" key="3">
    <source>
        <dbReference type="ARBA" id="ARBA00010441"/>
    </source>
</evidence>
<dbReference type="Pfam" id="PF01066">
    <property type="entry name" value="CDP-OH_P_transf"/>
    <property type="match status" value="1"/>
</dbReference>
<dbReference type="PANTHER" id="PTHR14269:SF62">
    <property type="entry name" value="CDP-DIACYLGLYCEROL--GLYCEROL-3-PHOSPHATE 3-PHOSPHATIDYLTRANSFERASE 1, CHLOROPLASTIC"/>
    <property type="match status" value="1"/>
</dbReference>
<accession>A0A1N7H337</accession>
<evidence type="ECO:0000313" key="15">
    <source>
        <dbReference type="EMBL" id="SIS19239.1"/>
    </source>
</evidence>
<evidence type="ECO:0000256" key="9">
    <source>
        <dbReference type="ARBA" id="ARBA00023136"/>
    </source>
</evidence>
<evidence type="ECO:0000256" key="10">
    <source>
        <dbReference type="ARBA" id="ARBA00023209"/>
    </source>
</evidence>
<dbReference type="Gene3D" id="1.20.120.1760">
    <property type="match status" value="1"/>
</dbReference>
<feature type="transmembrane region" description="Helical" evidence="14">
    <location>
        <begin position="142"/>
        <end position="166"/>
    </location>
</feature>
<dbReference type="InterPro" id="IPR043130">
    <property type="entry name" value="CDP-OH_PTrfase_TM_dom"/>
</dbReference>
<feature type="region of interest" description="Disordered" evidence="13">
    <location>
        <begin position="1"/>
        <end position="25"/>
    </location>
</feature>
<keyword evidence="6 14" id="KW-0812">Transmembrane</keyword>
<evidence type="ECO:0000256" key="1">
    <source>
        <dbReference type="ARBA" id="ARBA00004141"/>
    </source>
</evidence>
<dbReference type="PROSITE" id="PS00379">
    <property type="entry name" value="CDP_ALCOHOL_P_TRANSF"/>
    <property type="match status" value="1"/>
</dbReference>
<dbReference type="GO" id="GO:0046474">
    <property type="term" value="P:glycerophospholipid biosynthetic process"/>
    <property type="evidence" value="ECO:0007669"/>
    <property type="project" value="TreeGrafter"/>
</dbReference>
<evidence type="ECO:0000256" key="6">
    <source>
        <dbReference type="ARBA" id="ARBA00022692"/>
    </source>
</evidence>
<evidence type="ECO:0000256" key="14">
    <source>
        <dbReference type="SAM" id="Phobius"/>
    </source>
</evidence>
<feature type="transmembrane region" description="Helical" evidence="14">
    <location>
        <begin position="98"/>
        <end position="122"/>
    </location>
</feature>
<keyword evidence="11" id="KW-1208">Phospholipid metabolism</keyword>
<dbReference type="InterPro" id="IPR048254">
    <property type="entry name" value="CDP_ALCOHOL_P_TRANSF_CS"/>
</dbReference>
<evidence type="ECO:0000256" key="8">
    <source>
        <dbReference type="ARBA" id="ARBA00023098"/>
    </source>
</evidence>
<reference evidence="15 16" key="1">
    <citation type="submission" date="2017-01" db="EMBL/GenBank/DDBJ databases">
        <authorList>
            <person name="Mah S.A."/>
            <person name="Swanson W.J."/>
            <person name="Moy G.W."/>
            <person name="Vacquier V.D."/>
        </authorList>
    </citation>
    <scope>NUCLEOTIDE SEQUENCE [LARGE SCALE GENOMIC DNA]</scope>
    <source>
        <strain evidence="15 16">CPCC 203464</strain>
    </source>
</reference>
<name>A0A1N7H337_9NOCA</name>
<evidence type="ECO:0000256" key="12">
    <source>
        <dbReference type="RuleBase" id="RU003750"/>
    </source>
</evidence>
<evidence type="ECO:0000256" key="11">
    <source>
        <dbReference type="ARBA" id="ARBA00023264"/>
    </source>
</evidence>